<reference evidence="2" key="1">
    <citation type="submission" date="2023-01" db="EMBL/GenBank/DDBJ databases">
        <title>Exophiala dermititidis isolated from Cystic Fibrosis Patient.</title>
        <authorList>
            <person name="Kurbessoian T."/>
            <person name="Crocker A."/>
            <person name="Murante D."/>
            <person name="Hogan D.A."/>
            <person name="Stajich J.E."/>
        </authorList>
    </citation>
    <scope>NUCLEOTIDE SEQUENCE</scope>
    <source>
        <strain evidence="2">Ex8</strain>
    </source>
</reference>
<evidence type="ECO:0000313" key="2">
    <source>
        <dbReference type="EMBL" id="KAJ8993385.1"/>
    </source>
</evidence>
<feature type="chain" id="PRO_5042919047" evidence="1">
    <location>
        <begin position="22"/>
        <end position="118"/>
    </location>
</feature>
<sequence length="118" mass="12991">MTCGFCLSEMAWFGLLSKGLAVGMLPPRLLSGVGHLGPQRFASRPVLMSVSSTRLPFSGLSGSVLAVPSFGQTPQIRDDEPSKTKDRLQMRKHVENGCVERRRPLAERASHWRLTADQ</sequence>
<protein>
    <submittedName>
        <fullName evidence="2">Uncharacterized protein</fullName>
    </submittedName>
</protein>
<name>A0AAN6F0L1_EXODE</name>
<gene>
    <name evidence="2" type="ORF">HRR80_003408</name>
</gene>
<organism evidence="2 3">
    <name type="scientific">Exophiala dermatitidis</name>
    <name type="common">Black yeast-like fungus</name>
    <name type="synonym">Wangiella dermatitidis</name>
    <dbReference type="NCBI Taxonomy" id="5970"/>
    <lineage>
        <taxon>Eukaryota</taxon>
        <taxon>Fungi</taxon>
        <taxon>Dikarya</taxon>
        <taxon>Ascomycota</taxon>
        <taxon>Pezizomycotina</taxon>
        <taxon>Eurotiomycetes</taxon>
        <taxon>Chaetothyriomycetidae</taxon>
        <taxon>Chaetothyriales</taxon>
        <taxon>Herpotrichiellaceae</taxon>
        <taxon>Exophiala</taxon>
    </lineage>
</organism>
<accession>A0AAN6F0L1</accession>
<proteinExistence type="predicted"/>
<evidence type="ECO:0000256" key="1">
    <source>
        <dbReference type="SAM" id="SignalP"/>
    </source>
</evidence>
<keyword evidence="1" id="KW-0732">Signal</keyword>
<dbReference type="EMBL" id="JAJGCB010000004">
    <property type="protein sequence ID" value="KAJ8993385.1"/>
    <property type="molecule type" value="Genomic_DNA"/>
</dbReference>
<dbReference type="AlphaFoldDB" id="A0AAN6F0L1"/>
<comment type="caution">
    <text evidence="2">The sequence shown here is derived from an EMBL/GenBank/DDBJ whole genome shotgun (WGS) entry which is preliminary data.</text>
</comment>
<evidence type="ECO:0000313" key="3">
    <source>
        <dbReference type="Proteomes" id="UP001161757"/>
    </source>
</evidence>
<feature type="signal peptide" evidence="1">
    <location>
        <begin position="1"/>
        <end position="21"/>
    </location>
</feature>
<dbReference type="Proteomes" id="UP001161757">
    <property type="component" value="Unassembled WGS sequence"/>
</dbReference>